<comment type="caution">
    <text evidence="2">The sequence shown here is derived from an EMBL/GenBank/DDBJ whole genome shotgun (WGS) entry which is preliminary data.</text>
</comment>
<proteinExistence type="predicted"/>
<gene>
    <name evidence="2" type="ORF">ADK38_03515</name>
</gene>
<accession>A0ABR5JD70</accession>
<evidence type="ECO:0000259" key="1">
    <source>
        <dbReference type="Pfam" id="PF22767"/>
    </source>
</evidence>
<keyword evidence="3" id="KW-1185">Reference proteome</keyword>
<sequence>MNSSDRHPLARGRLLTLWSLRPGTHLECGEDVVLHHRWGTERLVRPRAVVQEALRRMNFGPVNLANVPGARSGGELDDLVDRLRPLLECSLQFEGGVRPLLSLVTMSPHAEVDVSGGEVGADTPVRLSRFAVLRSTGDGFVMESPLSLYRARLASPEAMALVGMVGRATTPAEVTAGLPLDAVRRVLGLLAAAGLVTVAPGGRPPFEEEQDETLASWTAMDLLFHTRSTLGRHDYDFGAVRRRAGRGGAG</sequence>
<feature type="non-terminal residue" evidence="2">
    <location>
        <position position="250"/>
    </location>
</feature>
<dbReference type="EMBL" id="LGUT01000287">
    <property type="protein sequence ID" value="KOG91384.1"/>
    <property type="molecule type" value="Genomic_DNA"/>
</dbReference>
<protein>
    <recommendedName>
        <fullName evidence="1">Cyanobactin oxidase ThcOx second domain-containing protein</fullName>
    </recommendedName>
</protein>
<feature type="domain" description="Cyanobactin oxidase ThcOx second" evidence="1">
    <location>
        <begin position="125"/>
        <end position="234"/>
    </location>
</feature>
<name>A0ABR5JD70_9ACTN</name>
<dbReference type="Proteomes" id="UP000037020">
    <property type="component" value="Unassembled WGS sequence"/>
</dbReference>
<dbReference type="Pfam" id="PF22767">
    <property type="entry name" value="ThcOx"/>
    <property type="match status" value="1"/>
</dbReference>
<evidence type="ECO:0000313" key="2">
    <source>
        <dbReference type="EMBL" id="KOG91384.1"/>
    </source>
</evidence>
<dbReference type="InterPro" id="IPR054488">
    <property type="entry name" value="ThcOx_dom2"/>
</dbReference>
<reference evidence="2 3" key="1">
    <citation type="submission" date="2015-07" db="EMBL/GenBank/DDBJ databases">
        <authorList>
            <person name="Ju K.-S."/>
            <person name="Doroghazi J.R."/>
            <person name="Metcalf W.W."/>
        </authorList>
    </citation>
    <scope>NUCLEOTIDE SEQUENCE [LARGE SCALE GENOMIC DNA]</scope>
    <source>
        <strain evidence="2 3">NRRL B-3589</strain>
    </source>
</reference>
<evidence type="ECO:0000313" key="3">
    <source>
        <dbReference type="Proteomes" id="UP000037020"/>
    </source>
</evidence>
<organism evidence="2 3">
    <name type="scientific">Streptomyces varsoviensis</name>
    <dbReference type="NCBI Taxonomy" id="67373"/>
    <lineage>
        <taxon>Bacteria</taxon>
        <taxon>Bacillati</taxon>
        <taxon>Actinomycetota</taxon>
        <taxon>Actinomycetes</taxon>
        <taxon>Kitasatosporales</taxon>
        <taxon>Streptomycetaceae</taxon>
        <taxon>Streptomyces</taxon>
    </lineage>
</organism>